<proteinExistence type="predicted"/>
<dbReference type="PANTHER" id="PTHR34477">
    <property type="entry name" value="UPF0213 PROTEIN YHBQ"/>
    <property type="match status" value="1"/>
</dbReference>
<keyword evidence="2" id="KW-0255">Endonuclease</keyword>
<dbReference type="GO" id="GO:0004519">
    <property type="term" value="F:endonuclease activity"/>
    <property type="evidence" value="ECO:0007669"/>
    <property type="project" value="UniProtKB-KW"/>
</dbReference>
<dbReference type="SUPFAM" id="SSF82771">
    <property type="entry name" value="GIY-YIG endonuclease"/>
    <property type="match status" value="1"/>
</dbReference>
<evidence type="ECO:0000259" key="1">
    <source>
        <dbReference type="PROSITE" id="PS50164"/>
    </source>
</evidence>
<protein>
    <submittedName>
        <fullName evidence="2">COG2827: putative endonuclease containing a URI domain</fullName>
    </submittedName>
</protein>
<dbReference type="SMART" id="SM00465">
    <property type="entry name" value="GIYc"/>
    <property type="match status" value="1"/>
</dbReference>
<dbReference type="PANTHER" id="PTHR34477:SF1">
    <property type="entry name" value="UPF0213 PROTEIN YHBQ"/>
    <property type="match status" value="1"/>
</dbReference>
<dbReference type="InterPro" id="IPR050190">
    <property type="entry name" value="UPF0213_domain"/>
</dbReference>
<keyword evidence="2" id="KW-0540">Nuclease</keyword>
<reference evidence="2" key="1">
    <citation type="submission" date="2018-06" db="EMBL/GenBank/DDBJ databases">
        <authorList>
            <person name="Zhirakovskaya E."/>
        </authorList>
    </citation>
    <scope>NUCLEOTIDE SEQUENCE</scope>
</reference>
<gene>
    <name evidence="2" type="ORF">MNBD_GAMMA17-2142</name>
</gene>
<dbReference type="Gene3D" id="3.40.1440.10">
    <property type="entry name" value="GIY-YIG endonuclease"/>
    <property type="match status" value="1"/>
</dbReference>
<feature type="domain" description="GIY-YIG" evidence="1">
    <location>
        <begin position="13"/>
        <end position="90"/>
    </location>
</feature>
<accession>A0A3B0ZU35</accession>
<dbReference type="Pfam" id="PF01541">
    <property type="entry name" value="GIY-YIG"/>
    <property type="match status" value="1"/>
</dbReference>
<sequence>MPEPASPPDTNQRLWHVYIVKCRDNTLYTGITTDIERRINEHNNSTLGARYTRSRRPVKLHYYEQVSSRSAALKREIQIKKFSSKKKHSLSRG</sequence>
<name>A0A3B0ZU35_9ZZZZ</name>
<dbReference type="InterPro" id="IPR000305">
    <property type="entry name" value="GIY-YIG_endonuc"/>
</dbReference>
<dbReference type="AlphaFoldDB" id="A0A3B0ZU35"/>
<keyword evidence="2" id="KW-0378">Hydrolase</keyword>
<dbReference type="CDD" id="cd10456">
    <property type="entry name" value="GIY-YIG_UPF0213"/>
    <property type="match status" value="1"/>
</dbReference>
<dbReference type="InterPro" id="IPR035901">
    <property type="entry name" value="GIY-YIG_endonuc_sf"/>
</dbReference>
<dbReference type="PROSITE" id="PS50164">
    <property type="entry name" value="GIY_YIG"/>
    <property type="match status" value="1"/>
</dbReference>
<dbReference type="EMBL" id="UOFQ01000011">
    <property type="protein sequence ID" value="VAW84944.1"/>
    <property type="molecule type" value="Genomic_DNA"/>
</dbReference>
<evidence type="ECO:0000313" key="2">
    <source>
        <dbReference type="EMBL" id="VAW84944.1"/>
    </source>
</evidence>
<organism evidence="2">
    <name type="scientific">hydrothermal vent metagenome</name>
    <dbReference type="NCBI Taxonomy" id="652676"/>
    <lineage>
        <taxon>unclassified sequences</taxon>
        <taxon>metagenomes</taxon>
        <taxon>ecological metagenomes</taxon>
    </lineage>
</organism>